<dbReference type="GO" id="GO:0004252">
    <property type="term" value="F:serine-type endopeptidase activity"/>
    <property type="evidence" value="ECO:0007669"/>
    <property type="project" value="InterPro"/>
</dbReference>
<evidence type="ECO:0000256" key="3">
    <source>
        <dbReference type="ARBA" id="ARBA00009370"/>
    </source>
</evidence>
<dbReference type="PROSITE" id="PS00761">
    <property type="entry name" value="SPASE_I_3"/>
    <property type="match status" value="1"/>
</dbReference>
<dbReference type="GO" id="GO:0009003">
    <property type="term" value="F:signal peptidase activity"/>
    <property type="evidence" value="ECO:0007669"/>
    <property type="project" value="UniProtKB-EC"/>
</dbReference>
<dbReference type="GO" id="GO:0005886">
    <property type="term" value="C:plasma membrane"/>
    <property type="evidence" value="ECO:0007669"/>
    <property type="project" value="UniProtKB-SubCell"/>
</dbReference>
<dbReference type="PANTHER" id="PTHR43390:SF1">
    <property type="entry name" value="CHLOROPLAST PROCESSING PEPTIDASE"/>
    <property type="match status" value="1"/>
</dbReference>
<evidence type="ECO:0000256" key="8">
    <source>
        <dbReference type="SAM" id="MobiDB-lite"/>
    </source>
</evidence>
<dbReference type="PANTHER" id="PTHR43390">
    <property type="entry name" value="SIGNAL PEPTIDASE I"/>
    <property type="match status" value="1"/>
</dbReference>
<proteinExistence type="inferred from homology"/>
<feature type="domain" description="Peptidase S26" evidence="9">
    <location>
        <begin position="44"/>
        <end position="241"/>
    </location>
</feature>
<keyword evidence="11" id="KW-1185">Reference proteome</keyword>
<keyword evidence="7" id="KW-0472">Membrane</keyword>
<evidence type="ECO:0000256" key="2">
    <source>
        <dbReference type="ARBA" id="ARBA00004401"/>
    </source>
</evidence>
<evidence type="ECO:0000256" key="7">
    <source>
        <dbReference type="RuleBase" id="RU362042"/>
    </source>
</evidence>
<reference evidence="10 11" key="1">
    <citation type="submission" date="2018-03" db="EMBL/GenBank/DDBJ databases">
        <title>Genomic Encyclopedia of Archaeal and Bacterial Type Strains, Phase II (KMG-II): from individual species to whole genera.</title>
        <authorList>
            <person name="Goeker M."/>
        </authorList>
    </citation>
    <scope>NUCLEOTIDE SEQUENCE [LARGE SCALE GENOMIC DNA]</scope>
    <source>
        <strain evidence="10 11">DSM 44889</strain>
    </source>
</reference>
<evidence type="ECO:0000256" key="5">
    <source>
        <dbReference type="ARBA" id="ARBA00022801"/>
    </source>
</evidence>
<organism evidence="10 11">
    <name type="scientific">Quadrisphaera granulorum</name>
    <dbReference type="NCBI Taxonomy" id="317664"/>
    <lineage>
        <taxon>Bacteria</taxon>
        <taxon>Bacillati</taxon>
        <taxon>Actinomycetota</taxon>
        <taxon>Actinomycetes</taxon>
        <taxon>Kineosporiales</taxon>
        <taxon>Kineosporiaceae</taxon>
        <taxon>Quadrisphaera</taxon>
    </lineage>
</organism>
<comment type="catalytic activity">
    <reaction evidence="1 7">
        <text>Cleavage of hydrophobic, N-terminal signal or leader sequences from secreted and periplasmic proteins.</text>
        <dbReference type="EC" id="3.4.21.89"/>
    </reaction>
</comment>
<dbReference type="GO" id="GO:0006465">
    <property type="term" value="P:signal peptide processing"/>
    <property type="evidence" value="ECO:0007669"/>
    <property type="project" value="InterPro"/>
</dbReference>
<feature type="region of interest" description="Disordered" evidence="8">
    <location>
        <begin position="1"/>
        <end position="30"/>
    </location>
</feature>
<dbReference type="InterPro" id="IPR000223">
    <property type="entry name" value="Pept_S26A_signal_pept_1"/>
</dbReference>
<evidence type="ECO:0000256" key="6">
    <source>
        <dbReference type="PIRSR" id="PIRSR600223-1"/>
    </source>
</evidence>
<accession>A0A316AEH8</accession>
<dbReference type="Gene3D" id="2.10.109.10">
    <property type="entry name" value="Umud Fragment, subunit A"/>
    <property type="match status" value="1"/>
</dbReference>
<protein>
    <recommendedName>
        <fullName evidence="4 7">Signal peptidase I</fullName>
        <ecNumber evidence="4 7">3.4.21.89</ecNumber>
    </recommendedName>
</protein>
<feature type="active site" evidence="6">
    <location>
        <position position="73"/>
    </location>
</feature>
<dbReference type="PRINTS" id="PR00727">
    <property type="entry name" value="LEADERPTASE"/>
</dbReference>
<name>A0A316AEH8_9ACTN</name>
<feature type="compositionally biased region" description="Acidic residues" evidence="8">
    <location>
        <begin position="1"/>
        <end position="10"/>
    </location>
</feature>
<comment type="caution">
    <text evidence="10">The sequence shown here is derived from an EMBL/GenBank/DDBJ whole genome shotgun (WGS) entry which is preliminary data.</text>
</comment>
<evidence type="ECO:0000256" key="1">
    <source>
        <dbReference type="ARBA" id="ARBA00000677"/>
    </source>
</evidence>
<dbReference type="EMBL" id="QGDQ01000032">
    <property type="protein sequence ID" value="PWJ48177.1"/>
    <property type="molecule type" value="Genomic_DNA"/>
</dbReference>
<evidence type="ECO:0000313" key="11">
    <source>
        <dbReference type="Proteomes" id="UP000245469"/>
    </source>
</evidence>
<dbReference type="RefSeq" id="WP_245961930.1">
    <property type="nucleotide sequence ID" value="NZ_QGDQ01000032.1"/>
</dbReference>
<keyword evidence="7" id="KW-1133">Transmembrane helix</keyword>
<comment type="similarity">
    <text evidence="3 7">Belongs to the peptidase S26 family.</text>
</comment>
<dbReference type="AlphaFoldDB" id="A0A316AEH8"/>
<evidence type="ECO:0000259" key="9">
    <source>
        <dbReference type="Pfam" id="PF10502"/>
    </source>
</evidence>
<evidence type="ECO:0000313" key="10">
    <source>
        <dbReference type="EMBL" id="PWJ48177.1"/>
    </source>
</evidence>
<dbReference type="InterPro" id="IPR036286">
    <property type="entry name" value="LexA/Signal_pep-like_sf"/>
</dbReference>
<gene>
    <name evidence="10" type="ORF">BXY45_13257</name>
</gene>
<dbReference type="InterPro" id="IPR019758">
    <property type="entry name" value="Pept_S26A_signal_pept_1_CS"/>
</dbReference>
<dbReference type="EC" id="3.4.21.89" evidence="4 7"/>
<dbReference type="NCBIfam" id="TIGR02227">
    <property type="entry name" value="sigpep_I_bact"/>
    <property type="match status" value="1"/>
</dbReference>
<dbReference type="Pfam" id="PF10502">
    <property type="entry name" value="Peptidase_S26"/>
    <property type="match status" value="1"/>
</dbReference>
<dbReference type="SUPFAM" id="SSF51306">
    <property type="entry name" value="LexA/Signal peptidase"/>
    <property type="match status" value="1"/>
</dbReference>
<comment type="subcellular location">
    <subcellularLocation>
        <location evidence="2">Cell membrane</location>
        <topology evidence="2">Single-pass type II membrane protein</topology>
    </subcellularLocation>
    <subcellularLocation>
        <location evidence="7">Membrane</location>
        <topology evidence="7">Single-pass type II membrane protein</topology>
    </subcellularLocation>
</comment>
<dbReference type="CDD" id="cd06530">
    <property type="entry name" value="S26_SPase_I"/>
    <property type="match status" value="1"/>
</dbReference>
<keyword evidence="5 7" id="KW-0378">Hydrolase</keyword>
<feature type="transmembrane region" description="Helical" evidence="7">
    <location>
        <begin position="38"/>
        <end position="64"/>
    </location>
</feature>
<keyword evidence="7" id="KW-0812">Transmembrane</keyword>
<evidence type="ECO:0000256" key="4">
    <source>
        <dbReference type="ARBA" id="ARBA00013208"/>
    </source>
</evidence>
<dbReference type="InterPro" id="IPR019533">
    <property type="entry name" value="Peptidase_S26"/>
</dbReference>
<sequence length="264" mass="28464">MSSEVPDDDNDARTATQAPPLLRPRRRRRRRRRPGAKLFAALREATVVLVCALVLSLLVTTFVARPFRIPSASMEVTLLEGDRLLVTPLVPGPLPLQRGDVVVFTDERGWLDDSSDDSDGSSERGAATGAVVEVLTFLRVLPDGSEGHLVKRVVGLPGDHVVCCDEQGRTSVNGVALDEAPYLRPGSSTDQVPFDVTVPDGELWVMGDNRGNSKDSRFHQATAGGFVAESAVVGRAVVVAWPLTRLGWLSRHSDVFAAVPDPGR</sequence>
<keyword evidence="7" id="KW-0645">Protease</keyword>
<dbReference type="Proteomes" id="UP000245469">
    <property type="component" value="Unassembled WGS sequence"/>
</dbReference>
<feature type="active site" evidence="6">
    <location>
        <position position="151"/>
    </location>
</feature>